<dbReference type="NCBIfam" id="NF003301">
    <property type="entry name" value="PRK04301.1"/>
    <property type="match status" value="1"/>
</dbReference>
<accession>A0A8H7S7M6</accession>
<dbReference type="SUPFAM" id="SSF52540">
    <property type="entry name" value="P-loop containing nucleoside triphosphate hydrolases"/>
    <property type="match status" value="1"/>
</dbReference>
<dbReference type="GO" id="GO:0042802">
    <property type="term" value="F:identical protein binding"/>
    <property type="evidence" value="ECO:0007669"/>
    <property type="project" value="UniProtKB-ARBA"/>
</dbReference>
<keyword evidence="3 6" id="KW-0547">Nucleotide-binding</keyword>
<gene>
    <name evidence="11" type="ORF">INT45_012874</name>
</gene>
<evidence type="ECO:0000256" key="5">
    <source>
        <dbReference type="ARBA" id="ARBA00023242"/>
    </source>
</evidence>
<keyword evidence="7" id="KW-0227">DNA damage</keyword>
<dbReference type="CDD" id="cd19513">
    <property type="entry name" value="Rad51"/>
    <property type="match status" value="1"/>
</dbReference>
<dbReference type="PROSITE" id="PS50163">
    <property type="entry name" value="RECA_3"/>
    <property type="match status" value="1"/>
</dbReference>
<dbReference type="EMBL" id="JAEPRB010000045">
    <property type="protein sequence ID" value="KAG2224305.1"/>
    <property type="molecule type" value="Genomic_DNA"/>
</dbReference>
<feature type="domain" description="RecA family profile 2" evidence="10">
    <location>
        <begin position="303"/>
        <end position="366"/>
    </location>
</feature>
<evidence type="ECO:0000259" key="10">
    <source>
        <dbReference type="PROSITE" id="PS50163"/>
    </source>
</evidence>
<sequence>MPTQSKRTTVVSKEDAEAAADIIKEDDESMENDENGIEDQEGDDITEVTLLDSFIERGISAGDVKKLKEAGYFTVESVAYTPKKALTTIKGLSESKVDKILKEASNVVDLGFTTAMEVHQRRNEMIHIITGSKELDKVLGGGIETGSIIELFGEFRTGKTQLCHTLAVTCQLPVNRGGAEGKCLYIDTEGTFRPDRILSTAQRFKLSTEETLNNIAIARAYNTDHQSSLLVQAAALMSETRFALLIVDSTIALFRTDYSGRGELSARQMHLARFLRHLQRLADEFGVAIVITNHVVAQPDSGAVMFNPDPKKPTGGNIIAHAACTRLYLRKGRGENRICKIYDSPSLPETETMFAISEAGINDIRDD</sequence>
<proteinExistence type="inferred from homology"/>
<feature type="compositionally biased region" description="Acidic residues" evidence="8">
    <location>
        <begin position="24"/>
        <end position="39"/>
    </location>
</feature>
<dbReference type="Gene3D" id="3.40.50.300">
    <property type="entry name" value="P-loop containing nucleotide triphosphate hydrolases"/>
    <property type="match status" value="1"/>
</dbReference>
<dbReference type="Pfam" id="PF14520">
    <property type="entry name" value="HHH_5"/>
    <property type="match status" value="1"/>
</dbReference>
<dbReference type="GO" id="GO:0070192">
    <property type="term" value="P:chromosome organization involved in meiotic cell cycle"/>
    <property type="evidence" value="ECO:0007669"/>
    <property type="project" value="TreeGrafter"/>
</dbReference>
<dbReference type="FunFam" id="1.10.150.20:FF:000008">
    <property type="entry name" value="DNA repair protein RAD51 homolog"/>
    <property type="match status" value="1"/>
</dbReference>
<comment type="caution">
    <text evidence="11">The sequence shown here is derived from an EMBL/GenBank/DDBJ whole genome shotgun (WGS) entry which is preliminary data.</text>
</comment>
<dbReference type="InterPro" id="IPR016467">
    <property type="entry name" value="DNA_recomb/repair_RecA-like"/>
</dbReference>
<dbReference type="SUPFAM" id="SSF47794">
    <property type="entry name" value="Rad51 N-terminal domain-like"/>
    <property type="match status" value="1"/>
</dbReference>
<dbReference type="GO" id="GO:0000723">
    <property type="term" value="P:telomere maintenance"/>
    <property type="evidence" value="ECO:0007669"/>
    <property type="project" value="UniProtKB-ARBA"/>
</dbReference>
<keyword evidence="5 7" id="KW-0539">Nucleus</keyword>
<dbReference type="PIRSF" id="PIRSF005856">
    <property type="entry name" value="Rad51"/>
    <property type="match status" value="1"/>
</dbReference>
<dbReference type="Gene3D" id="1.10.150.20">
    <property type="entry name" value="5' to 3' exonuclease, C-terminal subdomain"/>
    <property type="match status" value="1"/>
</dbReference>
<dbReference type="InterPro" id="IPR020587">
    <property type="entry name" value="RecA_monomer-monomer_interface"/>
</dbReference>
<dbReference type="OrthoDB" id="10251254at2759"/>
<dbReference type="InterPro" id="IPR013632">
    <property type="entry name" value="Rad51_C"/>
</dbReference>
<dbReference type="InterPro" id="IPR027417">
    <property type="entry name" value="P-loop_NTPase"/>
</dbReference>
<dbReference type="PANTHER" id="PTHR22942:SF39">
    <property type="entry name" value="DNA REPAIR PROTEIN RAD51 HOMOLOG 1"/>
    <property type="match status" value="1"/>
</dbReference>
<name>A0A8H7S7M6_9FUNG</name>
<evidence type="ECO:0000313" key="11">
    <source>
        <dbReference type="EMBL" id="KAG2224305.1"/>
    </source>
</evidence>
<dbReference type="PANTHER" id="PTHR22942">
    <property type="entry name" value="RECA/RAD51/RADA DNA STRAND-PAIRING FAMILY MEMBER"/>
    <property type="match status" value="1"/>
</dbReference>
<organism evidence="11 12">
    <name type="scientific">Circinella minor</name>
    <dbReference type="NCBI Taxonomy" id="1195481"/>
    <lineage>
        <taxon>Eukaryota</taxon>
        <taxon>Fungi</taxon>
        <taxon>Fungi incertae sedis</taxon>
        <taxon>Mucoromycota</taxon>
        <taxon>Mucoromycotina</taxon>
        <taxon>Mucoromycetes</taxon>
        <taxon>Mucorales</taxon>
        <taxon>Lichtheimiaceae</taxon>
        <taxon>Circinella</taxon>
    </lineage>
</organism>
<evidence type="ECO:0000256" key="2">
    <source>
        <dbReference type="ARBA" id="ARBA00007095"/>
    </source>
</evidence>
<comment type="subcellular location">
    <subcellularLocation>
        <location evidence="1 7">Nucleus</location>
    </subcellularLocation>
</comment>
<feature type="domain" description="RecA family profile 1" evidence="9">
    <location>
        <begin position="124"/>
        <end position="295"/>
    </location>
</feature>
<comment type="similarity">
    <text evidence="2 7">Belongs to the RecA family. RAD51 subfamily.</text>
</comment>
<protein>
    <recommendedName>
        <fullName evidence="7">DNA repair protein RAD51 homolog</fullName>
    </recommendedName>
</protein>
<dbReference type="GO" id="GO:0140664">
    <property type="term" value="F:ATP-dependent DNA damage sensor activity"/>
    <property type="evidence" value="ECO:0007669"/>
    <property type="project" value="InterPro"/>
</dbReference>
<dbReference type="GO" id="GO:0005524">
    <property type="term" value="F:ATP binding"/>
    <property type="evidence" value="ECO:0007669"/>
    <property type="project" value="UniProtKB-KW"/>
</dbReference>
<dbReference type="GO" id="GO:0042148">
    <property type="term" value="P:DNA strand invasion"/>
    <property type="evidence" value="ECO:0007669"/>
    <property type="project" value="TreeGrafter"/>
</dbReference>
<dbReference type="GO" id="GO:0003690">
    <property type="term" value="F:double-stranded DNA binding"/>
    <property type="evidence" value="ECO:0007669"/>
    <property type="project" value="InterPro"/>
</dbReference>
<dbReference type="GO" id="GO:1990426">
    <property type="term" value="P:mitotic recombination-dependent replication fork processing"/>
    <property type="evidence" value="ECO:0007669"/>
    <property type="project" value="InterPro"/>
</dbReference>
<evidence type="ECO:0000256" key="4">
    <source>
        <dbReference type="ARBA" id="ARBA00022840"/>
    </source>
</evidence>
<evidence type="ECO:0000256" key="1">
    <source>
        <dbReference type="ARBA" id="ARBA00004123"/>
    </source>
</evidence>
<feature type="compositionally biased region" description="Polar residues" evidence="8">
    <location>
        <begin position="1"/>
        <end position="11"/>
    </location>
</feature>
<evidence type="ECO:0000313" key="12">
    <source>
        <dbReference type="Proteomes" id="UP000646827"/>
    </source>
</evidence>
<dbReference type="NCBIfam" id="TIGR02239">
    <property type="entry name" value="recomb_RAD51"/>
    <property type="match status" value="1"/>
</dbReference>
<dbReference type="Proteomes" id="UP000646827">
    <property type="component" value="Unassembled WGS sequence"/>
</dbReference>
<reference evidence="11 12" key="1">
    <citation type="submission" date="2020-12" db="EMBL/GenBank/DDBJ databases">
        <title>Metabolic potential, ecology and presence of endohyphal bacteria is reflected in genomic diversity of Mucoromycotina.</title>
        <authorList>
            <person name="Muszewska A."/>
            <person name="Okrasinska A."/>
            <person name="Steczkiewicz K."/>
            <person name="Drgas O."/>
            <person name="Orlowska M."/>
            <person name="Perlinska-Lenart U."/>
            <person name="Aleksandrzak-Piekarczyk T."/>
            <person name="Szatraj K."/>
            <person name="Zielenkiewicz U."/>
            <person name="Pilsyk S."/>
            <person name="Malc E."/>
            <person name="Mieczkowski P."/>
            <person name="Kruszewska J.S."/>
            <person name="Biernat P."/>
            <person name="Pawlowska J."/>
        </authorList>
    </citation>
    <scope>NUCLEOTIDE SEQUENCE [LARGE SCALE GENOMIC DNA]</scope>
    <source>
        <strain evidence="11 12">CBS 142.35</strain>
    </source>
</reference>
<dbReference type="PROSITE" id="PS50162">
    <property type="entry name" value="RECA_2"/>
    <property type="match status" value="1"/>
</dbReference>
<dbReference type="GO" id="GO:0003697">
    <property type="term" value="F:single-stranded DNA binding"/>
    <property type="evidence" value="ECO:0007669"/>
    <property type="project" value="InterPro"/>
</dbReference>
<dbReference type="GO" id="GO:0000150">
    <property type="term" value="F:DNA strand exchange activity"/>
    <property type="evidence" value="ECO:0007669"/>
    <property type="project" value="InterPro"/>
</dbReference>
<dbReference type="InterPro" id="IPR020588">
    <property type="entry name" value="RecA_ATP-bd"/>
</dbReference>
<evidence type="ECO:0000259" key="9">
    <source>
        <dbReference type="PROSITE" id="PS50162"/>
    </source>
</evidence>
<dbReference type="AlphaFoldDB" id="A0A8H7S7M6"/>
<dbReference type="GO" id="GO:0000794">
    <property type="term" value="C:condensed nuclear chromosome"/>
    <property type="evidence" value="ECO:0007669"/>
    <property type="project" value="TreeGrafter"/>
</dbReference>
<keyword evidence="4 6" id="KW-0067">ATP-binding</keyword>
<dbReference type="GO" id="GO:0007131">
    <property type="term" value="P:reciprocal meiotic recombination"/>
    <property type="evidence" value="ECO:0007669"/>
    <property type="project" value="TreeGrafter"/>
</dbReference>
<keyword evidence="7" id="KW-0234">DNA repair</keyword>
<evidence type="ECO:0000256" key="6">
    <source>
        <dbReference type="RuleBase" id="RU003422"/>
    </source>
</evidence>
<dbReference type="FunFam" id="3.40.50.300:FF:000092">
    <property type="entry name" value="DNA repair protein Rad51 homolog"/>
    <property type="match status" value="1"/>
</dbReference>
<keyword evidence="7" id="KW-0233">DNA recombination</keyword>
<dbReference type="InterPro" id="IPR011941">
    <property type="entry name" value="DNA_recomb/repair_Rad51"/>
</dbReference>
<evidence type="ECO:0000256" key="8">
    <source>
        <dbReference type="SAM" id="MobiDB-lite"/>
    </source>
</evidence>
<comment type="function">
    <text evidence="7">Required both for recombination and for the repair of DNA damage caused by X-rays.</text>
</comment>
<dbReference type="InterPro" id="IPR010995">
    <property type="entry name" value="DNA_repair_Rad51/TF_NusA_a-hlx"/>
</dbReference>
<feature type="region of interest" description="Disordered" evidence="8">
    <location>
        <begin position="1"/>
        <end position="39"/>
    </location>
</feature>
<dbReference type="SMART" id="SM00382">
    <property type="entry name" value="AAA"/>
    <property type="match status" value="1"/>
</dbReference>
<keyword evidence="12" id="KW-1185">Reference proteome</keyword>
<dbReference type="GO" id="GO:0006312">
    <property type="term" value="P:mitotic recombination"/>
    <property type="evidence" value="ECO:0007669"/>
    <property type="project" value="TreeGrafter"/>
</dbReference>
<dbReference type="Pfam" id="PF08423">
    <property type="entry name" value="Rad51"/>
    <property type="match status" value="1"/>
</dbReference>
<evidence type="ECO:0000256" key="7">
    <source>
        <dbReference type="RuleBase" id="RU364139"/>
    </source>
</evidence>
<dbReference type="InterPro" id="IPR003593">
    <property type="entry name" value="AAA+_ATPase"/>
</dbReference>
<keyword evidence="7" id="KW-0238">DNA-binding</keyword>
<evidence type="ECO:0000256" key="3">
    <source>
        <dbReference type="ARBA" id="ARBA00022741"/>
    </source>
</evidence>
<dbReference type="GO" id="GO:0000730">
    <property type="term" value="P:DNA recombinase assembly"/>
    <property type="evidence" value="ECO:0007669"/>
    <property type="project" value="TreeGrafter"/>
</dbReference>